<evidence type="ECO:0000313" key="2">
    <source>
        <dbReference type="EMBL" id="TRD14912.1"/>
    </source>
</evidence>
<comment type="caution">
    <text evidence="2">The sequence shown here is derived from an EMBL/GenBank/DDBJ whole genome shotgun (WGS) entry which is preliminary data.</text>
</comment>
<organism evidence="2 3">
    <name type="scientific">Palleronia caenipelagi</name>
    <dbReference type="NCBI Taxonomy" id="2489174"/>
    <lineage>
        <taxon>Bacteria</taxon>
        <taxon>Pseudomonadati</taxon>
        <taxon>Pseudomonadota</taxon>
        <taxon>Alphaproteobacteria</taxon>
        <taxon>Rhodobacterales</taxon>
        <taxon>Roseobacteraceae</taxon>
        <taxon>Palleronia</taxon>
    </lineage>
</organism>
<evidence type="ECO:0000256" key="1">
    <source>
        <dbReference type="SAM" id="Phobius"/>
    </source>
</evidence>
<accession>A0A547PL92</accession>
<keyword evidence="1" id="KW-1133">Transmembrane helix</keyword>
<dbReference type="AlphaFoldDB" id="A0A547PL92"/>
<protein>
    <submittedName>
        <fullName evidence="2">Uncharacterized protein</fullName>
    </submittedName>
</protein>
<feature type="transmembrane region" description="Helical" evidence="1">
    <location>
        <begin position="70"/>
        <end position="87"/>
    </location>
</feature>
<dbReference type="Proteomes" id="UP000318590">
    <property type="component" value="Unassembled WGS sequence"/>
</dbReference>
<keyword evidence="1" id="KW-0812">Transmembrane</keyword>
<keyword evidence="3" id="KW-1185">Reference proteome</keyword>
<dbReference type="EMBL" id="VFSV01000060">
    <property type="protein sequence ID" value="TRD14912.1"/>
    <property type="molecule type" value="Genomic_DNA"/>
</dbReference>
<gene>
    <name evidence="2" type="ORF">FEV53_18135</name>
</gene>
<sequence>MRQIPFASELRSLMRQRRIRKRYGKRAMHISWTRSVRDMIFMTACFFNAGKVIATLNGSTFGLTNTFNDPMFFVSLLISSLLGNGFFRDVREHKYLRAGLGRKRDISDWRDWPLDENLKQRMDEARQKWMSTQRKD</sequence>
<dbReference type="RefSeq" id="WP_142836137.1">
    <property type="nucleotide sequence ID" value="NZ_VFSV01000060.1"/>
</dbReference>
<keyword evidence="1" id="KW-0472">Membrane</keyword>
<evidence type="ECO:0000313" key="3">
    <source>
        <dbReference type="Proteomes" id="UP000318590"/>
    </source>
</evidence>
<name>A0A547PL92_9RHOB</name>
<proteinExistence type="predicted"/>
<reference evidence="2 3" key="1">
    <citation type="submission" date="2019-06" db="EMBL/GenBank/DDBJ databases">
        <title>Paenimaribius caenipelagi gen. nov., sp. nov., isolated from a tidal flat.</title>
        <authorList>
            <person name="Yoon J.-H."/>
        </authorList>
    </citation>
    <scope>NUCLEOTIDE SEQUENCE [LARGE SCALE GENOMIC DNA]</scope>
    <source>
        <strain evidence="2 3">JBTF-M29</strain>
    </source>
</reference>